<dbReference type="GO" id="GO:0015833">
    <property type="term" value="P:peptide transport"/>
    <property type="evidence" value="ECO:0007669"/>
    <property type="project" value="TreeGrafter"/>
</dbReference>
<dbReference type="InterPro" id="IPR030678">
    <property type="entry name" value="Peptide/Ni-bd"/>
</dbReference>
<dbReference type="GO" id="GO:0030288">
    <property type="term" value="C:outer membrane-bounded periplasmic space"/>
    <property type="evidence" value="ECO:0007669"/>
    <property type="project" value="UniProtKB-ARBA"/>
</dbReference>
<accession>A0A1I1P6B9</accession>
<evidence type="ECO:0000259" key="4">
    <source>
        <dbReference type="Pfam" id="PF00496"/>
    </source>
</evidence>
<sequence>MNRLTLITVAGFGLTALLILLAMFQVDRQWRELAEIREAVEEQRDRIGDLRRELARRPAATGAAEGQERPTVPPAFQRAHEASQEPDFAPGDWRVHALGQGLDTLTPLVSTDAYASEIQNYVLESLLVRHPETLEWQGLLARDWEVAEDGLTITFELRRGLRFSDGEPLTAEDVAFSYDFIMDEDIAAPRQRAYYRRVQEVEAVDEHTVVFRFAEPYFKALSLAGGLPVLAEHYYGRFREDPEAFNNSRSRLFGSGPYRFPAAGEWTPDSGRVELERNPRYWGPVEPSFRRLVWEVIENDSARLTTYRNGDIDLYQARPREFEDLLEDPALMERSESRAYMSPTGGYSYIAWNQREGAETPFHDPRVRRAMTFLTDREALIQEVLAGHAEVAVSPFNPRSPQHDDGIEPRGHDPERARALLAEAGWEDRNGDGVLEDEAGNDFSFELTYVQASTDTQRVVEYLRDAWARAGVEMVPRPTEWSVMLEAIDQGDYDAITLGWTSDIEIDIYQMFHSSQIGEGDNYVGYSNPELDAVIEQARATVEEGSRMALWHRAERHLFEDQPYTFLFRRETLLLMDDRFRNVQQTRLGLNADAVPVEWYVPAAAQRY</sequence>
<dbReference type="CDD" id="cd08514">
    <property type="entry name" value="PBP2_AppA_like"/>
    <property type="match status" value="1"/>
</dbReference>
<dbReference type="PANTHER" id="PTHR30290">
    <property type="entry name" value="PERIPLASMIC BINDING COMPONENT OF ABC TRANSPORTER"/>
    <property type="match status" value="1"/>
</dbReference>
<evidence type="ECO:0000313" key="5">
    <source>
        <dbReference type="EMBL" id="SFD05226.1"/>
    </source>
</evidence>
<dbReference type="EMBL" id="FOMJ01000001">
    <property type="protein sequence ID" value="SFD05226.1"/>
    <property type="molecule type" value="Genomic_DNA"/>
</dbReference>
<dbReference type="Gene3D" id="3.90.76.10">
    <property type="entry name" value="Dipeptide-binding Protein, Domain 1"/>
    <property type="match status" value="1"/>
</dbReference>
<dbReference type="AlphaFoldDB" id="A0A1I1P6B9"/>
<protein>
    <submittedName>
        <fullName evidence="5">Peptide/nickel transport system substrate-binding protein</fullName>
    </submittedName>
</protein>
<keyword evidence="2" id="KW-0813">Transport</keyword>
<evidence type="ECO:0000256" key="2">
    <source>
        <dbReference type="ARBA" id="ARBA00022448"/>
    </source>
</evidence>
<dbReference type="STRING" id="1123397.SAMN05660831_00618"/>
<reference evidence="5 6" key="1">
    <citation type="submission" date="2016-10" db="EMBL/GenBank/DDBJ databases">
        <authorList>
            <person name="de Groot N.N."/>
        </authorList>
    </citation>
    <scope>NUCLEOTIDE SEQUENCE [LARGE SCALE GENOMIC DNA]</scope>
    <source>
        <strain evidence="5 6">HL3</strain>
    </source>
</reference>
<keyword evidence="6" id="KW-1185">Reference proteome</keyword>
<dbReference type="SUPFAM" id="SSF53850">
    <property type="entry name" value="Periplasmic binding protein-like II"/>
    <property type="match status" value="1"/>
</dbReference>
<dbReference type="InterPro" id="IPR000914">
    <property type="entry name" value="SBP_5_dom"/>
</dbReference>
<evidence type="ECO:0000256" key="1">
    <source>
        <dbReference type="ARBA" id="ARBA00005695"/>
    </source>
</evidence>
<dbReference type="PANTHER" id="PTHR30290:SF9">
    <property type="entry name" value="OLIGOPEPTIDE-BINDING PROTEIN APPA"/>
    <property type="match status" value="1"/>
</dbReference>
<gene>
    <name evidence="5" type="ORF">SAMN05660831_00618</name>
</gene>
<dbReference type="Gene3D" id="3.40.190.10">
    <property type="entry name" value="Periplasmic binding protein-like II"/>
    <property type="match status" value="1"/>
</dbReference>
<name>A0A1I1P6B9_9GAMM</name>
<dbReference type="Proteomes" id="UP000198611">
    <property type="component" value="Unassembled WGS sequence"/>
</dbReference>
<evidence type="ECO:0000313" key="6">
    <source>
        <dbReference type="Proteomes" id="UP000198611"/>
    </source>
</evidence>
<dbReference type="GO" id="GO:1904680">
    <property type="term" value="F:peptide transmembrane transporter activity"/>
    <property type="evidence" value="ECO:0007669"/>
    <property type="project" value="TreeGrafter"/>
</dbReference>
<dbReference type="Pfam" id="PF00496">
    <property type="entry name" value="SBP_bac_5"/>
    <property type="match status" value="1"/>
</dbReference>
<feature type="domain" description="Solute-binding protein family 5" evidence="4">
    <location>
        <begin position="136"/>
        <end position="504"/>
    </location>
</feature>
<evidence type="ECO:0000256" key="3">
    <source>
        <dbReference type="ARBA" id="ARBA00022729"/>
    </source>
</evidence>
<comment type="similarity">
    <text evidence="1">Belongs to the bacterial solute-binding protein 5 family.</text>
</comment>
<keyword evidence="3" id="KW-0732">Signal</keyword>
<dbReference type="InterPro" id="IPR039424">
    <property type="entry name" value="SBP_5"/>
</dbReference>
<dbReference type="GO" id="GO:0043190">
    <property type="term" value="C:ATP-binding cassette (ABC) transporter complex"/>
    <property type="evidence" value="ECO:0007669"/>
    <property type="project" value="InterPro"/>
</dbReference>
<organism evidence="5 6">
    <name type="scientific">Thiohalospira halophila DSM 15071</name>
    <dbReference type="NCBI Taxonomy" id="1123397"/>
    <lineage>
        <taxon>Bacteria</taxon>
        <taxon>Pseudomonadati</taxon>
        <taxon>Pseudomonadota</taxon>
        <taxon>Gammaproteobacteria</taxon>
        <taxon>Thiohalospirales</taxon>
        <taxon>Thiohalospiraceae</taxon>
        <taxon>Thiohalospira</taxon>
    </lineage>
</organism>
<dbReference type="PIRSF" id="PIRSF002741">
    <property type="entry name" value="MppA"/>
    <property type="match status" value="1"/>
</dbReference>
<proteinExistence type="inferred from homology"/>
<dbReference type="Gene3D" id="3.10.105.10">
    <property type="entry name" value="Dipeptide-binding Protein, Domain 3"/>
    <property type="match status" value="1"/>
</dbReference>